<dbReference type="GO" id="GO:0008270">
    <property type="term" value="F:zinc ion binding"/>
    <property type="evidence" value="ECO:0007669"/>
    <property type="project" value="UniProtKB-KW"/>
</dbReference>
<protein>
    <recommendedName>
        <fullName evidence="2">CCHC-type domain-containing protein</fullName>
    </recommendedName>
</protein>
<keyword evidence="1" id="KW-0862">Zinc</keyword>
<dbReference type="InterPro" id="IPR036875">
    <property type="entry name" value="Znf_CCHC_sf"/>
</dbReference>
<dbReference type="PROSITE" id="PS50158">
    <property type="entry name" value="ZF_CCHC"/>
    <property type="match status" value="1"/>
</dbReference>
<keyword evidence="1" id="KW-0479">Metal-binding</keyword>
<evidence type="ECO:0000259" key="2">
    <source>
        <dbReference type="PROSITE" id="PS50158"/>
    </source>
</evidence>
<keyword evidence="1" id="KW-0863">Zinc-finger</keyword>
<dbReference type="EMBL" id="LSSN01000370">
    <property type="protein sequence ID" value="OMJ24311.1"/>
    <property type="molecule type" value="Genomic_DNA"/>
</dbReference>
<accession>A0A1R1YBK3</accession>
<dbReference type="Proteomes" id="UP000187283">
    <property type="component" value="Unassembled WGS sequence"/>
</dbReference>
<organism evidence="3 4">
    <name type="scientific">Smittium culicis</name>
    <dbReference type="NCBI Taxonomy" id="133412"/>
    <lineage>
        <taxon>Eukaryota</taxon>
        <taxon>Fungi</taxon>
        <taxon>Fungi incertae sedis</taxon>
        <taxon>Zoopagomycota</taxon>
        <taxon>Kickxellomycotina</taxon>
        <taxon>Harpellomycetes</taxon>
        <taxon>Harpellales</taxon>
        <taxon>Legeriomycetaceae</taxon>
        <taxon>Smittium</taxon>
    </lineage>
</organism>
<comment type="caution">
    <text evidence="3">The sequence shown here is derived from an EMBL/GenBank/DDBJ whole genome shotgun (WGS) entry which is preliminary data.</text>
</comment>
<evidence type="ECO:0000313" key="3">
    <source>
        <dbReference type="EMBL" id="OMJ24311.1"/>
    </source>
</evidence>
<dbReference type="InterPro" id="IPR001878">
    <property type="entry name" value="Znf_CCHC"/>
</dbReference>
<feature type="domain" description="CCHC-type" evidence="2">
    <location>
        <begin position="114"/>
        <end position="127"/>
    </location>
</feature>
<dbReference type="GO" id="GO:0003676">
    <property type="term" value="F:nucleic acid binding"/>
    <property type="evidence" value="ECO:0007669"/>
    <property type="project" value="InterPro"/>
</dbReference>
<reference evidence="3 4" key="1">
    <citation type="submission" date="2017-01" db="EMBL/GenBank/DDBJ databases">
        <authorList>
            <person name="Mah S.A."/>
            <person name="Swanson W.J."/>
            <person name="Moy G.W."/>
            <person name="Vacquier V.D."/>
        </authorList>
    </citation>
    <scope>NUCLEOTIDE SEQUENCE [LARGE SCALE GENOMIC DNA]</scope>
    <source>
        <strain evidence="3 4">GSMNP</strain>
    </source>
</reference>
<sequence length="199" mass="23038">MIDLYIESLRKIDPHIGWEIIKGKTEDSTLKQLMDEVEKYKKSKSKYEHSLSNVITEIDTKKIVSTNYSNNKIPNIGESNMQKQMDALTSQINNLTLIVTNKLSNNSDNSKLTCFNCGLKGHRTKECNLPYDPEMRNKLYEEFKNKYDHKPIKEKEKSFFLSDPITDATSSEKIMSLGNKRMRIEEILNNKMSPPLTKP</sequence>
<dbReference type="SUPFAM" id="SSF57756">
    <property type="entry name" value="Retrovirus zinc finger-like domains"/>
    <property type="match status" value="1"/>
</dbReference>
<keyword evidence="4" id="KW-1185">Reference proteome</keyword>
<proteinExistence type="predicted"/>
<evidence type="ECO:0000313" key="4">
    <source>
        <dbReference type="Proteomes" id="UP000187283"/>
    </source>
</evidence>
<name>A0A1R1YBK3_9FUNG</name>
<dbReference type="AlphaFoldDB" id="A0A1R1YBK3"/>
<gene>
    <name evidence="3" type="ORF">AYI70_g1669</name>
</gene>
<dbReference type="Gene3D" id="4.10.60.10">
    <property type="entry name" value="Zinc finger, CCHC-type"/>
    <property type="match status" value="1"/>
</dbReference>
<evidence type="ECO:0000256" key="1">
    <source>
        <dbReference type="PROSITE-ProRule" id="PRU00047"/>
    </source>
</evidence>